<dbReference type="Proteomes" id="UP000590811">
    <property type="component" value="Unassembled WGS sequence"/>
</dbReference>
<evidence type="ECO:0000256" key="4">
    <source>
        <dbReference type="ARBA" id="ARBA00022840"/>
    </source>
</evidence>
<dbReference type="InterPro" id="IPR018181">
    <property type="entry name" value="Heat_shock_70_CS"/>
</dbReference>
<accession>A0A839PY56</accession>
<evidence type="ECO:0000256" key="3">
    <source>
        <dbReference type="ARBA" id="ARBA00022741"/>
    </source>
</evidence>
<dbReference type="SUPFAM" id="SSF100920">
    <property type="entry name" value="Heat shock protein 70kD (HSP70), peptide-binding domain"/>
    <property type="match status" value="1"/>
</dbReference>
<sequence>MSKVFGIDLGTTYSCIASVDPYGRPAVHVNADSQPTTPSVVLFDGPTDVVVGVQAKRNARVRPDDVVTLVKRHMDDPEWRFRAHDQDYSAPAISSQILASLAADAQRETGEEVKDVVITVPAYTGHEFREATRLAGELAGLNVVDIINEPTAAAFAYGFAQEGSDSETVLVYDLGGGTFDVTVIRLADRQIQVVATDGNHELGGADWDERLATHLSSKFVEQCPDAGDPLDDSHGSQDLIATAEEAKQSLSTRDSYDAMITHNGGRAIVTVTRAEYEELTSSLLERTIELTEKVIKTAADQGSAAIDKVLLVGGMSKSPAVARRLNEKFGFTPVLTDPDMAVAKGAAIYGQKKELESYVLDSLRQQGKLHPEQTLADATPVDLNKAVETAAADYGLTAAAVGDIVATEVTNVTSRGFGVETQRGDTDEMYVEFLAHAQDTLPLNVEQRFFTVMDNQTSVRIAVREQNTPNESDRVDDNKNIIEGTLDGIPYGHPQGTPVDIRMEMGTDQVITVTARHPGSPKPLVLTVEVGAGSAAMRESEKAKVDLLKQKV</sequence>
<dbReference type="PROSITE" id="PS00329">
    <property type="entry name" value="HSP70_2"/>
    <property type="match status" value="1"/>
</dbReference>
<dbReference type="Gene3D" id="3.30.420.40">
    <property type="match status" value="2"/>
</dbReference>
<dbReference type="Gene3D" id="3.90.640.10">
    <property type="entry name" value="Actin, Chain A, domain 4"/>
    <property type="match status" value="1"/>
</dbReference>
<evidence type="ECO:0000256" key="6">
    <source>
        <dbReference type="ARBA" id="ARBA00023186"/>
    </source>
</evidence>
<organism evidence="8 9">
    <name type="scientific">Terracoccus luteus</name>
    <dbReference type="NCBI Taxonomy" id="53356"/>
    <lineage>
        <taxon>Bacteria</taxon>
        <taxon>Bacillati</taxon>
        <taxon>Actinomycetota</taxon>
        <taxon>Actinomycetes</taxon>
        <taxon>Micrococcales</taxon>
        <taxon>Intrasporangiaceae</taxon>
        <taxon>Terracoccus</taxon>
    </lineage>
</organism>
<dbReference type="PROSITE" id="PS00297">
    <property type="entry name" value="HSP70_1"/>
    <property type="match status" value="1"/>
</dbReference>
<keyword evidence="5" id="KW-0346">Stress response</keyword>
<evidence type="ECO:0000313" key="8">
    <source>
        <dbReference type="EMBL" id="MBB2988457.1"/>
    </source>
</evidence>
<dbReference type="InterPro" id="IPR029047">
    <property type="entry name" value="HSP70_peptide-bd_sf"/>
</dbReference>
<dbReference type="InterPro" id="IPR013126">
    <property type="entry name" value="Hsp_70_fam"/>
</dbReference>
<dbReference type="AlphaFoldDB" id="A0A839PY56"/>
<dbReference type="GO" id="GO:0005524">
    <property type="term" value="F:ATP binding"/>
    <property type="evidence" value="ECO:0007669"/>
    <property type="project" value="UniProtKB-KW"/>
</dbReference>
<comment type="similarity">
    <text evidence="1 7">Belongs to the heat shock protein 70 family.</text>
</comment>
<dbReference type="GO" id="GO:0140662">
    <property type="term" value="F:ATP-dependent protein folding chaperone"/>
    <property type="evidence" value="ECO:0007669"/>
    <property type="project" value="InterPro"/>
</dbReference>
<reference evidence="8 9" key="1">
    <citation type="submission" date="2020-08" db="EMBL/GenBank/DDBJ databases">
        <title>Genomic Encyclopedia of Type Strains, Phase IV (KMG-V): Genome sequencing to study the core and pangenomes of soil and plant-associated prokaryotes.</title>
        <authorList>
            <person name="Whitman W."/>
        </authorList>
    </citation>
    <scope>NUCLEOTIDE SEQUENCE [LARGE SCALE GENOMIC DNA]</scope>
    <source>
        <strain evidence="8 9">B3ACCR2</strain>
    </source>
</reference>
<dbReference type="Pfam" id="PF00012">
    <property type="entry name" value="HSP70"/>
    <property type="match status" value="3"/>
</dbReference>
<dbReference type="CDD" id="cd24029">
    <property type="entry name" value="ASKHA_NBD_HSP70_DnaK_HscA_HscC"/>
    <property type="match status" value="1"/>
</dbReference>
<dbReference type="PANTHER" id="PTHR19375">
    <property type="entry name" value="HEAT SHOCK PROTEIN 70KDA"/>
    <property type="match status" value="1"/>
</dbReference>
<dbReference type="SUPFAM" id="SSF53067">
    <property type="entry name" value="Actin-like ATPase domain"/>
    <property type="match status" value="2"/>
</dbReference>
<keyword evidence="3 7" id="KW-0547">Nucleotide-binding</keyword>
<keyword evidence="4 7" id="KW-0067">ATP-binding</keyword>
<evidence type="ECO:0000313" key="9">
    <source>
        <dbReference type="Proteomes" id="UP000590811"/>
    </source>
</evidence>
<proteinExistence type="inferred from homology"/>
<evidence type="ECO:0000256" key="5">
    <source>
        <dbReference type="ARBA" id="ARBA00023016"/>
    </source>
</evidence>
<dbReference type="EMBL" id="JACHVT010000012">
    <property type="protein sequence ID" value="MBB2988457.1"/>
    <property type="molecule type" value="Genomic_DNA"/>
</dbReference>
<dbReference type="PRINTS" id="PR00301">
    <property type="entry name" value="HEATSHOCK70"/>
</dbReference>
<evidence type="ECO:0000256" key="1">
    <source>
        <dbReference type="ARBA" id="ARBA00007381"/>
    </source>
</evidence>
<evidence type="ECO:0000256" key="7">
    <source>
        <dbReference type="RuleBase" id="RU003322"/>
    </source>
</evidence>
<keyword evidence="2" id="KW-0597">Phosphoprotein</keyword>
<dbReference type="FunFam" id="3.30.420.40:FF:000071">
    <property type="entry name" value="Molecular chaperone DnaK"/>
    <property type="match status" value="1"/>
</dbReference>
<comment type="caution">
    <text evidence="8">The sequence shown here is derived from an EMBL/GenBank/DDBJ whole genome shotgun (WGS) entry which is preliminary data.</text>
</comment>
<keyword evidence="6" id="KW-0143">Chaperone</keyword>
<dbReference type="RefSeq" id="WP_184511406.1">
    <property type="nucleotide sequence ID" value="NZ_JACHVT010000012.1"/>
</dbReference>
<name>A0A839PY56_9MICO</name>
<evidence type="ECO:0000256" key="2">
    <source>
        <dbReference type="ARBA" id="ARBA00022553"/>
    </source>
</evidence>
<dbReference type="InterPro" id="IPR043129">
    <property type="entry name" value="ATPase_NBD"/>
</dbReference>
<protein>
    <submittedName>
        <fullName evidence="8">Molecular chaperone DnaK (HSP70)</fullName>
    </submittedName>
</protein>
<dbReference type="Gene3D" id="2.60.34.10">
    <property type="entry name" value="Substrate Binding Domain Of DNAk, Chain A, domain 1"/>
    <property type="match status" value="1"/>
</dbReference>
<gene>
    <name evidence="8" type="ORF">FHW14_003651</name>
</gene>